<dbReference type="EMBL" id="CP108313">
    <property type="protein sequence ID" value="WTW70120.1"/>
    <property type="molecule type" value="Genomic_DNA"/>
</dbReference>
<accession>A0AAU2VRE3</accession>
<keyword evidence="2" id="KW-0812">Transmembrane</keyword>
<organism evidence="3">
    <name type="scientific">Streptomyces sp. NBC_00008</name>
    <dbReference type="NCBI Taxonomy" id="2903610"/>
    <lineage>
        <taxon>Bacteria</taxon>
        <taxon>Bacillati</taxon>
        <taxon>Actinomycetota</taxon>
        <taxon>Actinomycetes</taxon>
        <taxon>Kitasatosporales</taxon>
        <taxon>Streptomycetaceae</taxon>
        <taxon>Streptomyces</taxon>
    </lineage>
</organism>
<keyword evidence="2" id="KW-1133">Transmembrane helix</keyword>
<evidence type="ECO:0000256" key="2">
    <source>
        <dbReference type="SAM" id="Phobius"/>
    </source>
</evidence>
<evidence type="ECO:0000256" key="1">
    <source>
        <dbReference type="SAM" id="MobiDB-lite"/>
    </source>
</evidence>
<sequence>MTTHTVDAQQDRSATPPGQTGRRGIGRQILLLTVTALVAGAAGVAGTLLQQRLSAPDTSAVDAQAAELAENLRHDLNVGFWSPGSTYGGQFTEGTLVSHTEAHGGVLLSAGTEREKSGGNVHTAQVMLGLLPPGKKTVDANAYPVRCYRYTFAFGAHSVRQSTIDCPTARTDNKPGSLVAQLGALLARQPTGTNMYRQTPTAGHPHTPAGAVDLLKDNRLVSAGDTVRVIAGKSAGNGVYVLALRINDGCHYLRMDAASSASRLIPLWLAPADEQENCAADRAVAAATLYGIDPAKAG</sequence>
<feature type="region of interest" description="Disordered" evidence="1">
    <location>
        <begin position="1"/>
        <end position="22"/>
    </location>
</feature>
<dbReference type="AlphaFoldDB" id="A0AAU2VRE3"/>
<name>A0AAU2VRE3_9ACTN</name>
<keyword evidence="2" id="KW-0472">Membrane</keyword>
<reference evidence="3" key="1">
    <citation type="submission" date="2022-10" db="EMBL/GenBank/DDBJ databases">
        <title>The complete genomes of actinobacterial strains from the NBC collection.</title>
        <authorList>
            <person name="Joergensen T.S."/>
            <person name="Alvarez Arevalo M."/>
            <person name="Sterndorff E.B."/>
            <person name="Faurdal D."/>
            <person name="Vuksanovic O."/>
            <person name="Mourched A.-S."/>
            <person name="Charusanti P."/>
            <person name="Shaw S."/>
            <person name="Blin K."/>
            <person name="Weber T."/>
        </authorList>
    </citation>
    <scope>NUCLEOTIDE SEQUENCE</scope>
    <source>
        <strain evidence="3">NBC_00008</strain>
    </source>
</reference>
<feature type="compositionally biased region" description="Polar residues" evidence="1">
    <location>
        <begin position="1"/>
        <end position="13"/>
    </location>
</feature>
<proteinExistence type="predicted"/>
<protein>
    <submittedName>
        <fullName evidence="3">Uncharacterized protein</fullName>
    </submittedName>
</protein>
<gene>
    <name evidence="3" type="ORF">OG398_18525</name>
</gene>
<feature type="transmembrane region" description="Helical" evidence="2">
    <location>
        <begin position="29"/>
        <end position="49"/>
    </location>
</feature>
<evidence type="ECO:0000313" key="3">
    <source>
        <dbReference type="EMBL" id="WTW70120.1"/>
    </source>
</evidence>